<feature type="domain" description="Integrase catalytic" evidence="2">
    <location>
        <begin position="162"/>
        <end position="318"/>
    </location>
</feature>
<dbReference type="Pfam" id="PF00665">
    <property type="entry name" value="rve"/>
    <property type="match status" value="1"/>
</dbReference>
<dbReference type="PANTHER" id="PTHR10948">
    <property type="entry name" value="TRANSPOSASE"/>
    <property type="match status" value="1"/>
</dbReference>
<keyword evidence="4" id="KW-1185">Reference proteome</keyword>
<dbReference type="PANTHER" id="PTHR10948:SF23">
    <property type="entry name" value="TRANSPOSASE INSI FOR INSERTION SEQUENCE ELEMENT IS30A-RELATED"/>
    <property type="match status" value="1"/>
</dbReference>
<dbReference type="InterPro" id="IPR053392">
    <property type="entry name" value="Transposase_IS30-like"/>
</dbReference>
<dbReference type="PROSITE" id="PS50994">
    <property type="entry name" value="INTEGRASE"/>
    <property type="match status" value="1"/>
</dbReference>
<dbReference type="NCBIfam" id="NF033563">
    <property type="entry name" value="transpos_IS30"/>
    <property type="match status" value="1"/>
</dbReference>
<name>A0ABV1HVX5_9FIRM</name>
<reference evidence="3 4" key="1">
    <citation type="submission" date="2024-03" db="EMBL/GenBank/DDBJ databases">
        <title>Human intestinal bacterial collection.</title>
        <authorList>
            <person name="Pauvert C."/>
            <person name="Hitch T.C.A."/>
            <person name="Clavel T."/>
        </authorList>
    </citation>
    <scope>NUCLEOTIDE SEQUENCE [LARGE SCALE GENOMIC DNA]</scope>
    <source>
        <strain evidence="3 4">CLA-AP-H18</strain>
    </source>
</reference>
<accession>A0ABV1HVX5</accession>
<evidence type="ECO:0000256" key="1">
    <source>
        <dbReference type="ARBA" id="ARBA00023172"/>
    </source>
</evidence>
<proteinExistence type="predicted"/>
<dbReference type="Proteomes" id="UP001478133">
    <property type="component" value="Unassembled WGS sequence"/>
</dbReference>
<dbReference type="InterPro" id="IPR012337">
    <property type="entry name" value="RNaseH-like_sf"/>
</dbReference>
<evidence type="ECO:0000313" key="3">
    <source>
        <dbReference type="EMBL" id="MEQ2566479.1"/>
    </source>
</evidence>
<protein>
    <submittedName>
        <fullName evidence="3">IS30 family transposase</fullName>
    </submittedName>
</protein>
<dbReference type="Pfam" id="PF13936">
    <property type="entry name" value="HTH_38"/>
    <property type="match status" value="1"/>
</dbReference>
<dbReference type="Gene3D" id="3.30.420.10">
    <property type="entry name" value="Ribonuclease H-like superfamily/Ribonuclease H"/>
    <property type="match status" value="1"/>
</dbReference>
<comment type="caution">
    <text evidence="3">The sequence shown here is derived from an EMBL/GenBank/DDBJ whole genome shotgun (WGS) entry which is preliminary data.</text>
</comment>
<evidence type="ECO:0000259" key="2">
    <source>
        <dbReference type="PROSITE" id="PS50994"/>
    </source>
</evidence>
<organism evidence="3 4">
    <name type="scientific">Ruminococcoides intestinihominis</name>
    <dbReference type="NCBI Taxonomy" id="3133161"/>
    <lineage>
        <taxon>Bacteria</taxon>
        <taxon>Bacillati</taxon>
        <taxon>Bacillota</taxon>
        <taxon>Clostridia</taxon>
        <taxon>Eubacteriales</taxon>
        <taxon>Oscillospiraceae</taxon>
        <taxon>Ruminococcoides</taxon>
    </lineage>
</organism>
<sequence length="324" mass="37866">MSYTHLTLIERESLQELHEKGYSIRKIAKILGRSPSTISRELKRNFSKRRKHYRSWGAHVKYLSRRKNCHRKNNLLIYTDIYNYVFDKLLSFWSPEIIAKTWNINHNIKISFSSIYRGIYDNLFSGITAKSHLRRRGRPYITERKSYTKHPDKSIHNRDSVVDERGRFGDYEGDTIYGSVGKGYLVTAIDRKSRYLVAATCKDKSILSINEAFREAFEKASLKIKPLTLTLDNGSEFNGYADIEKDLDLEIYFADVHAPWQRGSNENINGLLRFFFPRGTDFRKITRVQLDAVLDKINNRPRKCLDLLSPIDYFYQSVALGLTI</sequence>
<dbReference type="SUPFAM" id="SSF53098">
    <property type="entry name" value="Ribonuclease H-like"/>
    <property type="match status" value="1"/>
</dbReference>
<dbReference type="InterPro" id="IPR051917">
    <property type="entry name" value="Transposase-Integrase"/>
</dbReference>
<dbReference type="RefSeq" id="WP_211148683.1">
    <property type="nucleotide sequence ID" value="NZ_JBBMEY010000104.1"/>
</dbReference>
<dbReference type="InterPro" id="IPR025246">
    <property type="entry name" value="IS30-like_HTH"/>
</dbReference>
<gene>
    <name evidence="3" type="ORF">ABFO16_09615</name>
</gene>
<dbReference type="Gene3D" id="1.10.10.60">
    <property type="entry name" value="Homeodomain-like"/>
    <property type="match status" value="1"/>
</dbReference>
<evidence type="ECO:0000313" key="4">
    <source>
        <dbReference type="Proteomes" id="UP001478133"/>
    </source>
</evidence>
<dbReference type="InterPro" id="IPR036397">
    <property type="entry name" value="RNaseH_sf"/>
</dbReference>
<dbReference type="InterPro" id="IPR001584">
    <property type="entry name" value="Integrase_cat-core"/>
</dbReference>
<keyword evidence="1" id="KW-0233">DNA recombination</keyword>
<dbReference type="EMBL" id="JBBMFI010000075">
    <property type="protein sequence ID" value="MEQ2566479.1"/>
    <property type="molecule type" value="Genomic_DNA"/>
</dbReference>